<keyword evidence="1" id="KW-0812">Transmembrane</keyword>
<keyword evidence="1" id="KW-0472">Membrane</keyword>
<evidence type="ECO:0000256" key="1">
    <source>
        <dbReference type="SAM" id="Phobius"/>
    </source>
</evidence>
<name>A0A941EZ10_9ACTN</name>
<sequence length="179" mass="19276">MDTPNSRNRGRKQAKRQNPKMIAFMCLALALGCFGALIFTATVVAGEANKSGYTQAHGLPRSGIVTSVTNHNGKDPSSDVGVRLEEPVNGHSVTTAHLSDLTSLKTGVTVQILVDPQDPGYAEFPGHRYESNSLPQISAATFLVCIAFFAFGAAWWGRVWYRQRKRPQTAGSQGSGVNL</sequence>
<keyword evidence="3" id="KW-1185">Reference proteome</keyword>
<dbReference type="Proteomes" id="UP000675781">
    <property type="component" value="Unassembled WGS sequence"/>
</dbReference>
<proteinExistence type="predicted"/>
<evidence type="ECO:0000313" key="2">
    <source>
        <dbReference type="EMBL" id="MBR7839062.1"/>
    </source>
</evidence>
<feature type="transmembrane region" description="Helical" evidence="1">
    <location>
        <begin position="21"/>
        <end position="45"/>
    </location>
</feature>
<dbReference type="EMBL" id="JAGSOG010000372">
    <property type="protein sequence ID" value="MBR7839062.1"/>
    <property type="molecule type" value="Genomic_DNA"/>
</dbReference>
<evidence type="ECO:0000313" key="3">
    <source>
        <dbReference type="Proteomes" id="UP000675781"/>
    </source>
</evidence>
<dbReference type="AlphaFoldDB" id="A0A941EZ10"/>
<accession>A0A941EZ10</accession>
<protein>
    <submittedName>
        <fullName evidence="2">Uncharacterized protein</fullName>
    </submittedName>
</protein>
<feature type="transmembrane region" description="Helical" evidence="1">
    <location>
        <begin position="137"/>
        <end position="156"/>
    </location>
</feature>
<dbReference type="RefSeq" id="WP_212533506.1">
    <property type="nucleotide sequence ID" value="NZ_JAGSOG010000372.1"/>
</dbReference>
<gene>
    <name evidence="2" type="ORF">KDL01_37700</name>
</gene>
<comment type="caution">
    <text evidence="2">The sequence shown here is derived from an EMBL/GenBank/DDBJ whole genome shotgun (WGS) entry which is preliminary data.</text>
</comment>
<organism evidence="2 3">
    <name type="scientific">Actinospica durhamensis</name>
    <dbReference type="NCBI Taxonomy" id="1508375"/>
    <lineage>
        <taxon>Bacteria</taxon>
        <taxon>Bacillati</taxon>
        <taxon>Actinomycetota</taxon>
        <taxon>Actinomycetes</taxon>
        <taxon>Catenulisporales</taxon>
        <taxon>Actinospicaceae</taxon>
        <taxon>Actinospica</taxon>
    </lineage>
</organism>
<dbReference type="PROSITE" id="PS51257">
    <property type="entry name" value="PROKAR_LIPOPROTEIN"/>
    <property type="match status" value="1"/>
</dbReference>
<keyword evidence="1" id="KW-1133">Transmembrane helix</keyword>
<reference evidence="2" key="1">
    <citation type="submission" date="2021-04" db="EMBL/GenBank/DDBJ databases">
        <title>Genome based classification of Actinospica acidithermotolerans sp. nov., an actinobacterium isolated from an Indonesian hot spring.</title>
        <authorList>
            <person name="Kusuma A.B."/>
            <person name="Putra K.E."/>
            <person name="Nafisah S."/>
            <person name="Loh J."/>
            <person name="Nouioui I."/>
            <person name="Goodfellow M."/>
        </authorList>
    </citation>
    <scope>NUCLEOTIDE SEQUENCE</scope>
    <source>
        <strain evidence="2">CSCA 57</strain>
    </source>
</reference>